<feature type="region of interest" description="Disordered" evidence="17">
    <location>
        <begin position="348"/>
        <end position="370"/>
    </location>
</feature>
<dbReference type="Proteomes" id="UP000053641">
    <property type="component" value="Unassembled WGS sequence"/>
</dbReference>
<organism evidence="19 20">
    <name type="scientific">Tinamus guttatus</name>
    <name type="common">White-throated tinamou</name>
    <dbReference type="NCBI Taxonomy" id="94827"/>
    <lineage>
        <taxon>Eukaryota</taxon>
        <taxon>Metazoa</taxon>
        <taxon>Chordata</taxon>
        <taxon>Craniata</taxon>
        <taxon>Vertebrata</taxon>
        <taxon>Euteleostomi</taxon>
        <taxon>Archelosauria</taxon>
        <taxon>Archosauria</taxon>
        <taxon>Dinosauria</taxon>
        <taxon>Saurischia</taxon>
        <taxon>Theropoda</taxon>
        <taxon>Coelurosauria</taxon>
        <taxon>Aves</taxon>
        <taxon>Palaeognathae</taxon>
        <taxon>Tinamiformes</taxon>
        <taxon>Tinamidae</taxon>
        <taxon>Tinamus</taxon>
    </lineage>
</organism>
<dbReference type="GO" id="GO:0030424">
    <property type="term" value="C:axon"/>
    <property type="evidence" value="ECO:0007669"/>
    <property type="project" value="UniProtKB-SubCell"/>
</dbReference>
<evidence type="ECO:0000313" key="19">
    <source>
        <dbReference type="EMBL" id="KGL73163.1"/>
    </source>
</evidence>
<evidence type="ECO:0000256" key="2">
    <source>
        <dbReference type="ARBA" id="ARBA00004489"/>
    </source>
</evidence>
<keyword evidence="5 16" id="KW-0728">SH3 domain</keyword>
<dbReference type="InterPro" id="IPR001452">
    <property type="entry name" value="SH3_domain"/>
</dbReference>
<dbReference type="FunFam" id="2.30.30.40:FF:000009">
    <property type="entry name" value="Breast cancer anti-estrogen resistance 1"/>
    <property type="match status" value="1"/>
</dbReference>
<dbReference type="InterPro" id="IPR046976">
    <property type="entry name" value="BCAR1_C"/>
</dbReference>
<feature type="non-terminal residue" evidence="19">
    <location>
        <position position="805"/>
    </location>
</feature>
<dbReference type="SUPFAM" id="SSF50044">
    <property type="entry name" value="SH3-domain"/>
    <property type="match status" value="1"/>
</dbReference>
<dbReference type="InterPro" id="IPR036028">
    <property type="entry name" value="SH3-like_dom_sf"/>
</dbReference>
<dbReference type="Pfam" id="PF00018">
    <property type="entry name" value="SH3_1"/>
    <property type="match status" value="1"/>
</dbReference>
<feature type="non-terminal residue" evidence="19">
    <location>
        <position position="1"/>
    </location>
</feature>
<dbReference type="GO" id="GO:0016477">
    <property type="term" value="P:cell migration"/>
    <property type="evidence" value="ECO:0007669"/>
    <property type="project" value="TreeGrafter"/>
</dbReference>
<name>A0A099YW40_TINGU</name>
<gene>
    <name evidence="19" type="ORF">N309_14098</name>
</gene>
<dbReference type="AlphaFoldDB" id="A0A099YW40"/>
<dbReference type="Gene3D" id="1.20.120.830">
    <property type="entry name" value="Serine-rich domain"/>
    <property type="match status" value="1"/>
</dbReference>
<evidence type="ECO:0000256" key="1">
    <source>
        <dbReference type="ARBA" id="ARBA00004246"/>
    </source>
</evidence>
<dbReference type="PRINTS" id="PR00452">
    <property type="entry name" value="SH3DOMAIN"/>
</dbReference>
<dbReference type="GO" id="GO:0017124">
    <property type="term" value="F:SH3 domain binding"/>
    <property type="evidence" value="ECO:0007669"/>
    <property type="project" value="UniProtKB-KW"/>
</dbReference>
<evidence type="ECO:0000256" key="12">
    <source>
        <dbReference type="ARBA" id="ARBA00023273"/>
    </source>
</evidence>
<dbReference type="SMART" id="SM00326">
    <property type="entry name" value="SH3"/>
    <property type="match status" value="1"/>
</dbReference>
<dbReference type="STRING" id="94827.A0A099YW40"/>
<feature type="region of interest" description="Disordered" evidence="17">
    <location>
        <begin position="69"/>
        <end position="105"/>
    </location>
</feature>
<dbReference type="Pfam" id="PF12026">
    <property type="entry name" value="CAS_C"/>
    <property type="match status" value="1"/>
</dbReference>
<keyword evidence="10" id="KW-0007">Acetylation</keyword>
<dbReference type="GO" id="GO:0005925">
    <property type="term" value="C:focal adhesion"/>
    <property type="evidence" value="ECO:0007669"/>
    <property type="project" value="UniProtKB-SubCell"/>
</dbReference>
<dbReference type="GO" id="GO:0005886">
    <property type="term" value="C:plasma membrane"/>
    <property type="evidence" value="ECO:0007669"/>
    <property type="project" value="TreeGrafter"/>
</dbReference>
<dbReference type="InterPro" id="IPR014928">
    <property type="entry name" value="Serine_rich_dom"/>
</dbReference>
<dbReference type="InterPro" id="IPR038319">
    <property type="entry name" value="Serine_rich_sf"/>
</dbReference>
<evidence type="ECO:0000313" key="20">
    <source>
        <dbReference type="Proteomes" id="UP000053641"/>
    </source>
</evidence>
<keyword evidence="9" id="KW-0965">Cell junction</keyword>
<evidence type="ECO:0000256" key="17">
    <source>
        <dbReference type="SAM" id="MobiDB-lite"/>
    </source>
</evidence>
<dbReference type="FunFam" id="1.20.120.830:FF:000001">
    <property type="entry name" value="BCAR1 scaffold protein, Cas family member"/>
    <property type="match status" value="1"/>
</dbReference>
<evidence type="ECO:0000256" key="10">
    <source>
        <dbReference type="ARBA" id="ARBA00022990"/>
    </source>
</evidence>
<keyword evidence="6" id="KW-0963">Cytoplasm</keyword>
<keyword evidence="8" id="KW-0130">Cell adhesion</keyword>
<dbReference type="CDD" id="cd11552">
    <property type="entry name" value="Serine_rich_BCAR1"/>
    <property type="match status" value="1"/>
</dbReference>
<sequence>QNVLAKALYDNVAESPDELSFRKGDIMTVLERNTQGLDGWWLCSLHGRQGIVPGNRLKILVGIKGQQGHYSGSAPSGQFPPAPAKQPSSYPKQPPSHAGPGQEIYQVPPSLSQVADTYPGGTASPPQDIYQVPPSVGLAQEIYQVPPSLDMRSRDGHKAQGKVLVPTRVGQVYVYDSPKGEQDEYDFPRHLLPLGSQEIYDVPPVRGGLPSQLSQEVRPLQVYDIPPSVSKDVLDGPVREETYDVPPAFAKQKAFDPSRHPLILTQQEPYLPEDVYDVPPVAGKGVPEPVLSHEIYDVPPSLKKLGGAAFSSQEVYDVPRDLHAPGKGSVDTEGEYIYDVPPQVDRETKATDIKRLSASSTGSTRSNISTSSLDVVPVKEPAKGAGKEFSLDLDAAMEVLAKLQHAVTGAVSYLMSFISANWRSPEHMEANAASIHAAAEGVQTALRDLLEFSRGAVGNAAQASDRSLYTKLSKQLQKMEEVYQALARHSQALDTCHWAPSALVGGKAGTDDLELFVMYSRGVPDDTKQLASFLHGNASLLFKRTKQASEGNCHGPSHPSDKASSIQSRPLPSPPKLLAQESPDGPYENNESGWMEDYDYVHLQGKEEFEKTQKELLEKGNIIRQSKDQLEHQQLKQFERLEQEVTRPIDNDLSNWSPPQHYGLARGGGALCPADRQLLLFYLEQCEANLTTLTNAVDAFFTAVSTNQPPKIFVAHSKFVILSAHKLVFIGDTLSRQAKAQDIRHKVTHYSNLLCEMLKEIVVTTKAAALHYPSPAASKDMVERVKDLANSTQQFRMVLGQLAAM</sequence>
<keyword evidence="12" id="KW-0966">Cell projection</keyword>
<evidence type="ECO:0000256" key="7">
    <source>
        <dbReference type="ARBA" id="ARBA00022553"/>
    </source>
</evidence>
<evidence type="ECO:0000256" key="16">
    <source>
        <dbReference type="PROSITE-ProRule" id="PRU00192"/>
    </source>
</evidence>
<evidence type="ECO:0000256" key="8">
    <source>
        <dbReference type="ARBA" id="ARBA00022889"/>
    </source>
</evidence>
<evidence type="ECO:0000256" key="4">
    <source>
        <dbReference type="ARBA" id="ARBA00007848"/>
    </source>
</evidence>
<protein>
    <recommendedName>
        <fullName evidence="13">Breast cancer anti-estrogen resistance protein 1</fullName>
    </recommendedName>
    <alternativeName>
        <fullName evidence="14">CRK-associated substrate</fullName>
    </alternativeName>
    <alternativeName>
        <fullName evidence="15">p130cas</fullName>
    </alternativeName>
</protein>
<keyword evidence="11" id="KW-0729">SH3-binding</keyword>
<evidence type="ECO:0000256" key="11">
    <source>
        <dbReference type="ARBA" id="ARBA00023036"/>
    </source>
</evidence>
<dbReference type="GO" id="GO:0007169">
    <property type="term" value="P:cell surface receptor protein tyrosine kinase signaling pathway"/>
    <property type="evidence" value="ECO:0007669"/>
    <property type="project" value="UniProtKB-ARBA"/>
</dbReference>
<evidence type="ECO:0000256" key="5">
    <source>
        <dbReference type="ARBA" id="ARBA00022443"/>
    </source>
</evidence>
<dbReference type="InterPro" id="IPR021901">
    <property type="entry name" value="CAS_C"/>
</dbReference>
<feature type="domain" description="SH3" evidence="18">
    <location>
        <begin position="1"/>
        <end position="62"/>
    </location>
</feature>
<dbReference type="InterPro" id="IPR037362">
    <property type="entry name" value="CAS_fam"/>
</dbReference>
<dbReference type="PANTHER" id="PTHR10654">
    <property type="entry name" value="CAS SCAFFOLDING PROTEIN"/>
    <property type="match status" value="1"/>
</dbReference>
<dbReference type="CDD" id="cd11569">
    <property type="entry name" value="FAT-like_BCAR1_C"/>
    <property type="match status" value="1"/>
</dbReference>
<dbReference type="FunFam" id="1.20.120.230:FF:000001">
    <property type="entry name" value="Breast cancer anti-estrogen resistance 1"/>
    <property type="match status" value="1"/>
</dbReference>
<dbReference type="Gene3D" id="1.20.120.230">
    <property type="entry name" value="Alpha-catenin/vinculin-like"/>
    <property type="match status" value="1"/>
</dbReference>
<dbReference type="PRINTS" id="PR01887">
    <property type="entry name" value="SPECTRNALPHA"/>
</dbReference>
<keyword evidence="7" id="KW-0597">Phosphoprotein</keyword>
<evidence type="ECO:0000256" key="3">
    <source>
        <dbReference type="ARBA" id="ARBA00004496"/>
    </source>
</evidence>
<dbReference type="Pfam" id="PF08824">
    <property type="entry name" value="Serine_rich"/>
    <property type="match status" value="1"/>
</dbReference>
<comment type="subcellular location">
    <subcellularLocation>
        <location evidence="1">Cell junction</location>
        <location evidence="1">Focal adhesion</location>
    </subcellularLocation>
    <subcellularLocation>
        <location evidence="2">Cell projection</location>
        <location evidence="2">Axon</location>
    </subcellularLocation>
    <subcellularLocation>
        <location evidence="3">Cytoplasm</location>
    </subcellularLocation>
</comment>
<feature type="compositionally biased region" description="Polar residues" evidence="17">
    <location>
        <begin position="357"/>
        <end position="370"/>
    </location>
</feature>
<accession>A0A099YW40</accession>
<dbReference type="GO" id="GO:0007155">
    <property type="term" value="P:cell adhesion"/>
    <property type="evidence" value="ECO:0007669"/>
    <property type="project" value="UniProtKB-KW"/>
</dbReference>
<dbReference type="Gene3D" id="2.30.30.40">
    <property type="entry name" value="SH3 Domains"/>
    <property type="match status" value="1"/>
</dbReference>
<dbReference type="PROSITE" id="PS50002">
    <property type="entry name" value="SH3"/>
    <property type="match status" value="1"/>
</dbReference>
<evidence type="ECO:0000256" key="6">
    <source>
        <dbReference type="ARBA" id="ARBA00022490"/>
    </source>
</evidence>
<proteinExistence type="inferred from homology"/>
<feature type="region of interest" description="Disordered" evidence="17">
    <location>
        <begin position="546"/>
        <end position="593"/>
    </location>
</feature>
<reference evidence="19 20" key="1">
    <citation type="submission" date="2014-06" db="EMBL/GenBank/DDBJ databases">
        <title>Genome evolution of avian class.</title>
        <authorList>
            <person name="Zhang G."/>
            <person name="Li C."/>
        </authorList>
    </citation>
    <scope>NUCLEOTIDE SEQUENCE [LARGE SCALE GENOMIC DNA]</scope>
    <source>
        <strain evidence="19">BGI_N309</strain>
    </source>
</reference>
<evidence type="ECO:0000256" key="15">
    <source>
        <dbReference type="ARBA" id="ARBA00081467"/>
    </source>
</evidence>
<evidence type="ECO:0000256" key="9">
    <source>
        <dbReference type="ARBA" id="ARBA00022949"/>
    </source>
</evidence>
<evidence type="ECO:0000259" key="18">
    <source>
        <dbReference type="PROSITE" id="PS50002"/>
    </source>
</evidence>
<comment type="similarity">
    <text evidence="4">Belongs to the CAS family.</text>
</comment>
<dbReference type="EMBL" id="KL885638">
    <property type="protein sequence ID" value="KGL73163.1"/>
    <property type="molecule type" value="Genomic_DNA"/>
</dbReference>
<keyword evidence="20" id="KW-1185">Reference proteome</keyword>
<evidence type="ECO:0000256" key="14">
    <source>
        <dbReference type="ARBA" id="ARBA00079691"/>
    </source>
</evidence>
<feature type="region of interest" description="Disordered" evidence="17">
    <location>
        <begin position="112"/>
        <end position="131"/>
    </location>
</feature>
<dbReference type="PANTHER" id="PTHR10654:SF15">
    <property type="entry name" value="BREAST CANCER ANTI-ESTROGEN RESISTANCE PROTEIN 1"/>
    <property type="match status" value="1"/>
</dbReference>
<dbReference type="GO" id="GO:0005737">
    <property type="term" value="C:cytoplasm"/>
    <property type="evidence" value="ECO:0007669"/>
    <property type="project" value="UniProtKB-SubCell"/>
</dbReference>
<evidence type="ECO:0000256" key="13">
    <source>
        <dbReference type="ARBA" id="ARBA00072413"/>
    </source>
</evidence>